<reference evidence="8 9" key="1">
    <citation type="submission" date="2020-08" db="EMBL/GenBank/DDBJ databases">
        <title>A Genomic Blueprint of the Chicken Gut Microbiome.</title>
        <authorList>
            <person name="Gilroy R."/>
            <person name="Ravi A."/>
            <person name="Getino M."/>
            <person name="Pursley I."/>
            <person name="Horton D.L."/>
            <person name="Alikhan N.-F."/>
            <person name="Baker D."/>
            <person name="Gharbi K."/>
            <person name="Hall N."/>
            <person name="Watson M."/>
            <person name="Adriaenssens E.M."/>
            <person name="Foster-Nyarko E."/>
            <person name="Jarju S."/>
            <person name="Secka A."/>
            <person name="Antonio M."/>
            <person name="Oren A."/>
            <person name="Chaudhuri R."/>
            <person name="La Ragione R.M."/>
            <person name="Hildebrand F."/>
            <person name="Pallen M.J."/>
        </authorList>
    </citation>
    <scope>NUCLEOTIDE SEQUENCE [LARGE SCALE GENOMIC DNA]</scope>
    <source>
        <strain evidence="8 9">N37</strain>
    </source>
</reference>
<dbReference type="PANTHER" id="PTHR32071">
    <property type="entry name" value="TRANSCRIPTIONAL REGULATORY PROTEIN"/>
    <property type="match status" value="1"/>
</dbReference>
<evidence type="ECO:0000256" key="4">
    <source>
        <dbReference type="ARBA" id="ARBA00023125"/>
    </source>
</evidence>
<feature type="coiled-coil region" evidence="6">
    <location>
        <begin position="108"/>
        <end position="135"/>
    </location>
</feature>
<dbReference type="CDD" id="cd00009">
    <property type="entry name" value="AAA"/>
    <property type="match status" value="1"/>
</dbReference>
<evidence type="ECO:0000256" key="2">
    <source>
        <dbReference type="ARBA" id="ARBA00022840"/>
    </source>
</evidence>
<keyword evidence="5" id="KW-0804">Transcription</keyword>
<dbReference type="SUPFAM" id="SSF55785">
    <property type="entry name" value="PYP-like sensor domain (PAS domain)"/>
    <property type="match status" value="1"/>
</dbReference>
<dbReference type="InterPro" id="IPR025944">
    <property type="entry name" value="Sigma_54_int_dom_CS"/>
</dbReference>
<dbReference type="Gene3D" id="3.40.50.300">
    <property type="entry name" value="P-loop containing nucleotide triphosphate hydrolases"/>
    <property type="match status" value="1"/>
</dbReference>
<evidence type="ECO:0000256" key="3">
    <source>
        <dbReference type="ARBA" id="ARBA00023015"/>
    </source>
</evidence>
<keyword evidence="1" id="KW-0547">Nucleotide-binding</keyword>
<evidence type="ECO:0000259" key="7">
    <source>
        <dbReference type="PROSITE" id="PS50045"/>
    </source>
</evidence>
<dbReference type="InterPro" id="IPR009057">
    <property type="entry name" value="Homeodomain-like_sf"/>
</dbReference>
<keyword evidence="3" id="KW-0805">Transcription regulation</keyword>
<name>A0ABR8YSP3_9CLOT</name>
<proteinExistence type="predicted"/>
<dbReference type="InterPro" id="IPR027417">
    <property type="entry name" value="P-loop_NTPase"/>
</dbReference>
<dbReference type="PROSITE" id="PS00675">
    <property type="entry name" value="SIGMA54_INTERACT_1"/>
    <property type="match status" value="1"/>
</dbReference>
<dbReference type="Pfam" id="PF00158">
    <property type="entry name" value="Sigma54_activat"/>
    <property type="match status" value="1"/>
</dbReference>
<organism evidence="8 9">
    <name type="scientific">Clostridium faecium</name>
    <dbReference type="NCBI Taxonomy" id="2762223"/>
    <lineage>
        <taxon>Bacteria</taxon>
        <taxon>Bacillati</taxon>
        <taxon>Bacillota</taxon>
        <taxon>Clostridia</taxon>
        <taxon>Eubacteriales</taxon>
        <taxon>Clostridiaceae</taxon>
        <taxon>Clostridium</taxon>
    </lineage>
</organism>
<dbReference type="PROSITE" id="PS00676">
    <property type="entry name" value="SIGMA54_INTERACT_2"/>
    <property type="match status" value="1"/>
</dbReference>
<dbReference type="SUPFAM" id="SSF46689">
    <property type="entry name" value="Homeodomain-like"/>
    <property type="match status" value="1"/>
</dbReference>
<protein>
    <submittedName>
        <fullName evidence="8">Sigma 54-interacting transcriptional regulator</fullName>
    </submittedName>
</protein>
<dbReference type="PRINTS" id="PR01590">
    <property type="entry name" value="HTHFIS"/>
</dbReference>
<dbReference type="Pfam" id="PF02954">
    <property type="entry name" value="HTH_8"/>
    <property type="match status" value="1"/>
</dbReference>
<evidence type="ECO:0000256" key="6">
    <source>
        <dbReference type="SAM" id="Coils"/>
    </source>
</evidence>
<keyword evidence="6" id="KW-0175">Coiled coil</keyword>
<evidence type="ECO:0000256" key="5">
    <source>
        <dbReference type="ARBA" id="ARBA00023163"/>
    </source>
</evidence>
<accession>A0ABR8YSP3</accession>
<keyword evidence="2" id="KW-0067">ATP-binding</keyword>
<dbReference type="InterPro" id="IPR002078">
    <property type="entry name" value="Sigma_54_int"/>
</dbReference>
<dbReference type="Gene3D" id="1.10.10.60">
    <property type="entry name" value="Homeodomain-like"/>
    <property type="match status" value="1"/>
</dbReference>
<dbReference type="InterPro" id="IPR025662">
    <property type="entry name" value="Sigma_54_int_dom_ATP-bd_1"/>
</dbReference>
<dbReference type="InterPro" id="IPR025943">
    <property type="entry name" value="Sigma_54_int_dom_ATP-bd_2"/>
</dbReference>
<evidence type="ECO:0000313" key="8">
    <source>
        <dbReference type="EMBL" id="MBD8047278.1"/>
    </source>
</evidence>
<dbReference type="PROSITE" id="PS00688">
    <property type="entry name" value="SIGMA54_INTERACT_3"/>
    <property type="match status" value="1"/>
</dbReference>
<dbReference type="InterPro" id="IPR058031">
    <property type="entry name" value="AAA_lid_NorR"/>
</dbReference>
<dbReference type="Gene3D" id="3.30.450.20">
    <property type="entry name" value="PAS domain"/>
    <property type="match status" value="1"/>
</dbReference>
<dbReference type="EMBL" id="JACSQB010000073">
    <property type="protein sequence ID" value="MBD8047278.1"/>
    <property type="molecule type" value="Genomic_DNA"/>
</dbReference>
<dbReference type="RefSeq" id="WP_191740249.1">
    <property type="nucleotide sequence ID" value="NZ_JACSQB010000073.1"/>
</dbReference>
<keyword evidence="9" id="KW-1185">Reference proteome</keyword>
<gene>
    <name evidence="8" type="ORF">H9637_09560</name>
</gene>
<dbReference type="Gene3D" id="1.10.8.60">
    <property type="match status" value="1"/>
</dbReference>
<dbReference type="Pfam" id="PF25601">
    <property type="entry name" value="AAA_lid_14"/>
    <property type="match status" value="1"/>
</dbReference>
<dbReference type="InterPro" id="IPR035965">
    <property type="entry name" value="PAS-like_dom_sf"/>
</dbReference>
<feature type="domain" description="Sigma-54 factor interaction" evidence="7">
    <location>
        <begin position="142"/>
        <end position="372"/>
    </location>
</feature>
<dbReference type="PANTHER" id="PTHR32071:SF57">
    <property type="entry name" value="C4-DICARBOXYLATE TRANSPORT TRANSCRIPTIONAL REGULATORY PROTEIN DCTD"/>
    <property type="match status" value="1"/>
</dbReference>
<dbReference type="SMART" id="SM00382">
    <property type="entry name" value="AAA"/>
    <property type="match status" value="1"/>
</dbReference>
<evidence type="ECO:0000313" key="9">
    <source>
        <dbReference type="Proteomes" id="UP000627166"/>
    </source>
</evidence>
<dbReference type="InterPro" id="IPR003593">
    <property type="entry name" value="AAA+_ATPase"/>
</dbReference>
<comment type="caution">
    <text evidence="8">The sequence shown here is derived from an EMBL/GenBank/DDBJ whole genome shotgun (WGS) entry which is preliminary data.</text>
</comment>
<dbReference type="InterPro" id="IPR002197">
    <property type="entry name" value="HTH_Fis"/>
</dbReference>
<sequence>MKIDEKILNSIFNSIEESIVIVDLDGKIIMMSNEYKKFLECDSPEGKHVTEVIPNTKLHIVAETGEKEVGEIQEVNGHKMISMRAPLINEGKIIGAIGKVMFKDLSNFKILSSKISNLEKELEYYKNEFNEEKKAKYTFNNLVGKSEKFINAINLAKKVAKGDSNVLITGESGTGKELVAQAIHNGSKRCFKPFIKVNCAAIPSELFESEMFGYEEGAFTGARKSGKKGLFEYANGGTILLDEIGDMPLSMQVKLLRVLQERELVRVGGSEVKKINVRVIASTNKSLLELIEKGKFREDLYYRLNVMHIILPPLRERPEDIEPLCERLSINLCSRYGIYSEGVSKEALEYLKAYDWPGNVRQLENVLERAINLLDTELLIFPKHLPEKILKCKSKHYTLNEGETLKDLVEEIEKDIIIKALKKTDGNKNKAASMLGLSRTGLYKKLKRYNLESL</sequence>
<keyword evidence="4" id="KW-0238">DNA-binding</keyword>
<dbReference type="Proteomes" id="UP000627166">
    <property type="component" value="Unassembled WGS sequence"/>
</dbReference>
<dbReference type="PROSITE" id="PS50045">
    <property type="entry name" value="SIGMA54_INTERACT_4"/>
    <property type="match status" value="1"/>
</dbReference>
<evidence type="ECO:0000256" key="1">
    <source>
        <dbReference type="ARBA" id="ARBA00022741"/>
    </source>
</evidence>
<dbReference type="SUPFAM" id="SSF52540">
    <property type="entry name" value="P-loop containing nucleoside triphosphate hydrolases"/>
    <property type="match status" value="1"/>
</dbReference>